<evidence type="ECO:0000259" key="4">
    <source>
        <dbReference type="PROSITE" id="PS50995"/>
    </source>
</evidence>
<dbReference type="PRINTS" id="PR00598">
    <property type="entry name" value="HTHMARR"/>
</dbReference>
<dbReference type="InterPro" id="IPR036388">
    <property type="entry name" value="WH-like_DNA-bd_sf"/>
</dbReference>
<keyword evidence="6" id="KW-1185">Reference proteome</keyword>
<name>U1X265_ANEAE</name>
<protein>
    <submittedName>
        <fullName evidence="5">Transcriptional regulator, MarR family</fullName>
    </submittedName>
</protein>
<accession>U1X265</accession>
<dbReference type="Pfam" id="PF01047">
    <property type="entry name" value="MarR"/>
    <property type="match status" value="1"/>
</dbReference>
<evidence type="ECO:0000256" key="3">
    <source>
        <dbReference type="ARBA" id="ARBA00023163"/>
    </source>
</evidence>
<dbReference type="Proteomes" id="UP000016511">
    <property type="component" value="Unassembled WGS sequence"/>
</dbReference>
<dbReference type="SMART" id="SM00347">
    <property type="entry name" value="HTH_MARR"/>
    <property type="match status" value="1"/>
</dbReference>
<dbReference type="SUPFAM" id="SSF46785">
    <property type="entry name" value="Winged helix' DNA-binding domain"/>
    <property type="match status" value="1"/>
</dbReference>
<dbReference type="PATRIC" id="fig|649747.3.peg.2567"/>
<reference evidence="5 6" key="1">
    <citation type="submission" date="2013-08" db="EMBL/GenBank/DDBJ databases">
        <authorList>
            <person name="Weinstock G."/>
            <person name="Sodergren E."/>
            <person name="Wylie T."/>
            <person name="Fulton L."/>
            <person name="Fulton R."/>
            <person name="Fronick C."/>
            <person name="O'Laughlin M."/>
            <person name="Godfrey J."/>
            <person name="Miner T."/>
            <person name="Herter B."/>
            <person name="Appelbaum E."/>
            <person name="Cordes M."/>
            <person name="Lek S."/>
            <person name="Wollam A."/>
            <person name="Pepin K.H."/>
            <person name="Palsikar V.B."/>
            <person name="Mitreva M."/>
            <person name="Wilson R.K."/>
        </authorList>
    </citation>
    <scope>NUCLEOTIDE SEQUENCE [LARGE SCALE GENOMIC DNA]</scope>
    <source>
        <strain evidence="5 6">ATCC 12856</strain>
    </source>
</reference>
<dbReference type="GO" id="GO:0003700">
    <property type="term" value="F:DNA-binding transcription factor activity"/>
    <property type="evidence" value="ECO:0007669"/>
    <property type="project" value="InterPro"/>
</dbReference>
<dbReference type="InterPro" id="IPR036390">
    <property type="entry name" value="WH_DNA-bd_sf"/>
</dbReference>
<dbReference type="STRING" id="649747.HMPREF0083_02838"/>
<dbReference type="Gene3D" id="1.10.10.10">
    <property type="entry name" value="Winged helix-like DNA-binding domain superfamily/Winged helix DNA-binding domain"/>
    <property type="match status" value="1"/>
</dbReference>
<gene>
    <name evidence="5" type="ORF">HMPREF0083_02838</name>
</gene>
<comment type="caution">
    <text evidence="5">The sequence shown here is derived from an EMBL/GenBank/DDBJ whole genome shotgun (WGS) entry which is preliminary data.</text>
</comment>
<evidence type="ECO:0000256" key="2">
    <source>
        <dbReference type="ARBA" id="ARBA00023125"/>
    </source>
</evidence>
<keyword evidence="3" id="KW-0804">Transcription</keyword>
<dbReference type="PROSITE" id="PS50995">
    <property type="entry name" value="HTH_MARR_2"/>
    <property type="match status" value="1"/>
</dbReference>
<dbReference type="PANTHER" id="PTHR42756">
    <property type="entry name" value="TRANSCRIPTIONAL REGULATOR, MARR"/>
    <property type="match status" value="1"/>
</dbReference>
<proteinExistence type="predicted"/>
<sequence length="178" mass="21011">MTQEEKVKLLQAKVVSMVYKKCWRHMGEMKNIEESELLQELDYVFKKLGRKITVDLTKRITPSISASQGLILNILEERGPKKVSELAEELEITLPSITTLADKLVAQGYVERKKSDKDRRIVYLFITEEGKDLWNEIRDERRKRLQKYYDALSEEDIRHLIRIYNIILASLEDADRKR</sequence>
<feature type="domain" description="HTH marR-type" evidence="4">
    <location>
        <begin position="34"/>
        <end position="169"/>
    </location>
</feature>
<dbReference type="eggNOG" id="COG1846">
    <property type="taxonomic scope" value="Bacteria"/>
</dbReference>
<dbReference type="CDD" id="cd00090">
    <property type="entry name" value="HTH_ARSR"/>
    <property type="match status" value="1"/>
</dbReference>
<evidence type="ECO:0000313" key="5">
    <source>
        <dbReference type="EMBL" id="ERI09060.1"/>
    </source>
</evidence>
<organism evidence="5 6">
    <name type="scientific">Aneurinibacillus aneurinilyticus ATCC 12856</name>
    <dbReference type="NCBI Taxonomy" id="649747"/>
    <lineage>
        <taxon>Bacteria</taxon>
        <taxon>Bacillati</taxon>
        <taxon>Bacillota</taxon>
        <taxon>Bacilli</taxon>
        <taxon>Bacillales</taxon>
        <taxon>Paenibacillaceae</taxon>
        <taxon>Aneurinibacillus group</taxon>
        <taxon>Aneurinibacillus</taxon>
    </lineage>
</organism>
<dbReference type="GO" id="GO:0003677">
    <property type="term" value="F:DNA binding"/>
    <property type="evidence" value="ECO:0007669"/>
    <property type="project" value="UniProtKB-KW"/>
</dbReference>
<evidence type="ECO:0000313" key="6">
    <source>
        <dbReference type="Proteomes" id="UP000016511"/>
    </source>
</evidence>
<dbReference type="InterPro" id="IPR011991">
    <property type="entry name" value="ArsR-like_HTH"/>
</dbReference>
<dbReference type="PANTHER" id="PTHR42756:SF1">
    <property type="entry name" value="TRANSCRIPTIONAL REPRESSOR OF EMRAB OPERON"/>
    <property type="match status" value="1"/>
</dbReference>
<dbReference type="EMBL" id="AWSJ01000169">
    <property type="protein sequence ID" value="ERI09060.1"/>
    <property type="molecule type" value="Genomic_DNA"/>
</dbReference>
<dbReference type="HOGENOM" id="CLU_083287_27_4_9"/>
<keyword evidence="1" id="KW-0805">Transcription regulation</keyword>
<dbReference type="AlphaFoldDB" id="U1X265"/>
<evidence type="ECO:0000256" key="1">
    <source>
        <dbReference type="ARBA" id="ARBA00023015"/>
    </source>
</evidence>
<dbReference type="InterPro" id="IPR000835">
    <property type="entry name" value="HTH_MarR-typ"/>
</dbReference>
<keyword evidence="2" id="KW-0238">DNA-binding</keyword>